<name>B9RYH7_RICCO</name>
<proteinExistence type="predicted"/>
<dbReference type="InParanoid" id="B9RYH7"/>
<dbReference type="STRING" id="3988.B9RYH7"/>
<protein>
    <submittedName>
        <fullName evidence="1">Uncharacterized protein</fullName>
    </submittedName>
</protein>
<dbReference type="InterPro" id="IPR044678">
    <property type="entry name" value="COR27/28"/>
</dbReference>
<dbReference type="PANTHER" id="PTHR33676">
    <property type="entry name" value="COLD REGULATED PROTEIN 27"/>
    <property type="match status" value="1"/>
</dbReference>
<organism evidence="1 2">
    <name type="scientific">Ricinus communis</name>
    <name type="common">Castor bean</name>
    <dbReference type="NCBI Taxonomy" id="3988"/>
    <lineage>
        <taxon>Eukaryota</taxon>
        <taxon>Viridiplantae</taxon>
        <taxon>Streptophyta</taxon>
        <taxon>Embryophyta</taxon>
        <taxon>Tracheophyta</taxon>
        <taxon>Spermatophyta</taxon>
        <taxon>Magnoliopsida</taxon>
        <taxon>eudicotyledons</taxon>
        <taxon>Gunneridae</taxon>
        <taxon>Pentapetalae</taxon>
        <taxon>rosids</taxon>
        <taxon>fabids</taxon>
        <taxon>Malpighiales</taxon>
        <taxon>Euphorbiaceae</taxon>
        <taxon>Acalyphoideae</taxon>
        <taxon>Acalypheae</taxon>
        <taxon>Ricinus</taxon>
    </lineage>
</organism>
<keyword evidence="2" id="KW-1185">Reference proteome</keyword>
<evidence type="ECO:0000313" key="1">
    <source>
        <dbReference type="EMBL" id="EEF43686.1"/>
    </source>
</evidence>
<dbReference type="KEGG" id="rcu:8275298"/>
<dbReference type="AlphaFoldDB" id="B9RYH7"/>
<dbReference type="PANTHER" id="PTHR33676:SF17">
    <property type="entry name" value="COLD-REGULATED PROTEIN 28"/>
    <property type="match status" value="1"/>
</dbReference>
<dbReference type="Proteomes" id="UP000008311">
    <property type="component" value="Unassembled WGS sequence"/>
</dbReference>
<dbReference type="GO" id="GO:0009409">
    <property type="term" value="P:response to cold"/>
    <property type="evidence" value="ECO:0007669"/>
    <property type="project" value="InterPro"/>
</dbReference>
<dbReference type="GO" id="GO:0042752">
    <property type="term" value="P:regulation of circadian rhythm"/>
    <property type="evidence" value="ECO:0007669"/>
    <property type="project" value="InterPro"/>
</dbReference>
<dbReference type="eggNOG" id="ENOG502S3UU">
    <property type="taxonomic scope" value="Eukaryota"/>
</dbReference>
<dbReference type="EMBL" id="EQ973830">
    <property type="protein sequence ID" value="EEF43686.1"/>
    <property type="molecule type" value="Genomic_DNA"/>
</dbReference>
<sequence length="301" mass="33116">MEEMEMEMENENLVRNIPSVLTDHQLTAGGAACVSQKLTRSCSDSSAITVDSFKDLGPSTVWTDEKHSLYIDSLEAAFVNQLHHSIALRGSLQEILLGPYSSRALPKNSRNSSHKLMVLRDGSWQNINSRRNKPLLESTADSHYIQEIPCTSHFSSAGKRRIVACHDLHHGGLCSERIHAAGNSPVSCGLARSSGQHSACSLCYCNSDGIALEVSDQNFVDDDGGEKSSCMATVKKLKIVGTDASSYDKIVPLRNSNISEVSTASQACREREEEVHQELLSENPDTFVYPKSDLHYFLRES</sequence>
<dbReference type="OrthoDB" id="1104553at2759"/>
<gene>
    <name evidence="1" type="ORF">RCOM_0813320</name>
</gene>
<accession>B9RYH7</accession>
<evidence type="ECO:0000313" key="2">
    <source>
        <dbReference type="Proteomes" id="UP000008311"/>
    </source>
</evidence>
<reference evidence="2" key="1">
    <citation type="journal article" date="2010" name="Nat. Biotechnol.">
        <title>Draft genome sequence of the oilseed species Ricinus communis.</title>
        <authorList>
            <person name="Chan A.P."/>
            <person name="Crabtree J."/>
            <person name="Zhao Q."/>
            <person name="Lorenzi H."/>
            <person name="Orvis J."/>
            <person name="Puiu D."/>
            <person name="Melake-Berhan A."/>
            <person name="Jones K.M."/>
            <person name="Redman J."/>
            <person name="Chen G."/>
            <person name="Cahoon E.B."/>
            <person name="Gedil M."/>
            <person name="Stanke M."/>
            <person name="Haas B.J."/>
            <person name="Wortman J.R."/>
            <person name="Fraser-Liggett C.M."/>
            <person name="Ravel J."/>
            <person name="Rabinowicz P.D."/>
        </authorList>
    </citation>
    <scope>NUCLEOTIDE SEQUENCE [LARGE SCALE GENOMIC DNA]</scope>
    <source>
        <strain evidence="2">cv. Hale</strain>
    </source>
</reference>